<dbReference type="SUPFAM" id="SSF142913">
    <property type="entry name" value="YktB/PF0168-like"/>
    <property type="match status" value="1"/>
</dbReference>
<comment type="caution">
    <text evidence="2">The sequence shown here is derived from an EMBL/GenBank/DDBJ whole genome shotgun (WGS) entry which is preliminary data.</text>
</comment>
<dbReference type="RefSeq" id="WP_336498755.1">
    <property type="nucleotide sequence ID" value="NZ_JBAWSY010000016.1"/>
</dbReference>
<dbReference type="PIRSF" id="PIRSF021332">
    <property type="entry name" value="DUF1054"/>
    <property type="match status" value="1"/>
</dbReference>
<accession>A0ABU8F862</accession>
<protein>
    <recommendedName>
        <fullName evidence="1">UPF0637 protein WAX74_16385</fullName>
    </recommendedName>
</protein>
<name>A0ABU8F862_9BACI</name>
<evidence type="ECO:0000313" key="3">
    <source>
        <dbReference type="Proteomes" id="UP001364890"/>
    </source>
</evidence>
<dbReference type="Gene3D" id="3.30.930.20">
    <property type="entry name" value="Protein of unknown function DUF1054"/>
    <property type="match status" value="1"/>
</dbReference>
<evidence type="ECO:0000256" key="1">
    <source>
        <dbReference type="HAMAP-Rule" id="MF_01851"/>
    </source>
</evidence>
<dbReference type="Proteomes" id="UP001364890">
    <property type="component" value="Unassembled WGS sequence"/>
</dbReference>
<gene>
    <name evidence="2" type="ORF">WAX74_16385</name>
</gene>
<dbReference type="HAMAP" id="MF_01851">
    <property type="entry name" value="UPF0637"/>
    <property type="match status" value="1"/>
</dbReference>
<dbReference type="Pfam" id="PF06335">
    <property type="entry name" value="DUF1054"/>
    <property type="match status" value="1"/>
</dbReference>
<dbReference type="InterPro" id="IPR009403">
    <property type="entry name" value="UPF0637"/>
</dbReference>
<evidence type="ECO:0000313" key="2">
    <source>
        <dbReference type="EMBL" id="MEI4771203.1"/>
    </source>
</evidence>
<sequence length="215" mass="25040">MSKHFWENKDFNVFQIDGLEKRMEALISNIRPKFDVLGERYSLYFSGVLGDEFFAHVAKHARRSVNPPKDSWVAFSPYKRGYKALPHFQIGLWENHLFIILAVIYEAPEKAAIAERLLKKKTIFNKLPKDFIVSGDHMKPEAIPLKEAKKLELENLLTRLRDVKKGEFLVGRHIPREEAVKLTEDEFLRLVEDTFDQLLPVYKAMTNMKVAVPSR</sequence>
<organism evidence="2 3">
    <name type="scientific">Psychrobacillus mangrovi</name>
    <dbReference type="NCBI Taxonomy" id="3117745"/>
    <lineage>
        <taxon>Bacteria</taxon>
        <taxon>Bacillati</taxon>
        <taxon>Bacillota</taxon>
        <taxon>Bacilli</taxon>
        <taxon>Bacillales</taxon>
        <taxon>Bacillaceae</taxon>
        <taxon>Psychrobacillus</taxon>
    </lineage>
</organism>
<dbReference type="EMBL" id="JBAWSY010000016">
    <property type="protein sequence ID" value="MEI4771203.1"/>
    <property type="molecule type" value="Genomic_DNA"/>
</dbReference>
<reference evidence="2 3" key="1">
    <citation type="submission" date="2024-01" db="EMBL/GenBank/DDBJ databases">
        <title>Seven novel Bacillus-like species.</title>
        <authorList>
            <person name="Liu G."/>
        </authorList>
    </citation>
    <scope>NUCLEOTIDE SEQUENCE [LARGE SCALE GENOMIC DNA]</scope>
    <source>
        <strain evidence="2 3">FJAT-51614</strain>
    </source>
</reference>
<keyword evidence="3" id="KW-1185">Reference proteome</keyword>
<comment type="similarity">
    <text evidence="1">Belongs to the UPF0637 family.</text>
</comment>
<proteinExistence type="inferred from homology"/>
<dbReference type="InterPro" id="IPR053707">
    <property type="entry name" value="UPF0637_domain_sf"/>
</dbReference>